<feature type="transmembrane region" description="Helical" evidence="10">
    <location>
        <begin position="78"/>
        <end position="102"/>
    </location>
</feature>
<dbReference type="OrthoDB" id="9810350at2"/>
<accession>A0A2U8VPT4</accession>
<comment type="subunit">
    <text evidence="10">Homopentamer.</text>
</comment>
<evidence type="ECO:0000313" key="11">
    <source>
        <dbReference type="EMBL" id="AWN35623.1"/>
    </source>
</evidence>
<keyword evidence="9 10" id="KW-0407">Ion channel</keyword>
<dbReference type="InterPro" id="IPR036019">
    <property type="entry name" value="MscL_channel"/>
</dbReference>
<dbReference type="AlphaFoldDB" id="A0A2U8VPT4"/>
<evidence type="ECO:0000256" key="1">
    <source>
        <dbReference type="ARBA" id="ARBA00004651"/>
    </source>
</evidence>
<dbReference type="PANTHER" id="PTHR30266">
    <property type="entry name" value="MECHANOSENSITIVE CHANNEL MSCL"/>
    <property type="match status" value="1"/>
</dbReference>
<evidence type="ECO:0000256" key="7">
    <source>
        <dbReference type="ARBA" id="ARBA00023065"/>
    </source>
</evidence>
<keyword evidence="7 10" id="KW-0406">Ion transport</keyword>
<comment type="function">
    <text evidence="10">Channel that opens in response to stretch forces in the membrane lipid bilayer. May participate in the regulation of osmotic pressure changes within the cell.</text>
</comment>
<evidence type="ECO:0000256" key="4">
    <source>
        <dbReference type="ARBA" id="ARBA00022475"/>
    </source>
</evidence>
<evidence type="ECO:0000256" key="2">
    <source>
        <dbReference type="ARBA" id="ARBA00007254"/>
    </source>
</evidence>
<feature type="transmembrane region" description="Helical" evidence="10">
    <location>
        <begin position="12"/>
        <end position="32"/>
    </location>
</feature>
<keyword evidence="6 10" id="KW-1133">Transmembrane helix</keyword>
<comment type="subcellular location">
    <subcellularLocation>
        <location evidence="10">Cell inner membrane</location>
        <topology evidence="10">Multi-pass membrane protein</topology>
    </subcellularLocation>
    <subcellularLocation>
        <location evidence="1">Cell membrane</location>
        <topology evidence="1">Multi-pass membrane protein</topology>
    </subcellularLocation>
</comment>
<keyword evidence="8 10" id="KW-0472">Membrane</keyword>
<dbReference type="Pfam" id="PF01741">
    <property type="entry name" value="MscL"/>
    <property type="match status" value="1"/>
</dbReference>
<dbReference type="PROSITE" id="PS01327">
    <property type="entry name" value="MSCL"/>
    <property type="match status" value="1"/>
</dbReference>
<dbReference type="NCBIfam" id="TIGR00220">
    <property type="entry name" value="mscL"/>
    <property type="match status" value="1"/>
</dbReference>
<evidence type="ECO:0000256" key="9">
    <source>
        <dbReference type="ARBA" id="ARBA00023303"/>
    </source>
</evidence>
<gene>
    <name evidence="10 11" type="primary">mscL</name>
    <name evidence="11" type="ORF">DK427_07615</name>
</gene>
<dbReference type="NCBIfam" id="NF001843">
    <property type="entry name" value="PRK00567.1-4"/>
    <property type="match status" value="1"/>
</dbReference>
<sequence length="142" mass="15235">MVEEFKKFALRGNVVDLAVGVIIGAAFGAIVTSAVQDLFMPVIGAITGGLDFSNYYIPLSGKVQTGLSYAEAKKQGAVLGYGQFITVALNFLIVAFVLFLVIRAMNRLQHAEEKKPEPVAELPADVKLLGEIRDILAAKPKV</sequence>
<organism evidence="11 12">
    <name type="scientific">Methylobacterium radiodurans</name>
    <dbReference type="NCBI Taxonomy" id="2202828"/>
    <lineage>
        <taxon>Bacteria</taxon>
        <taxon>Pseudomonadati</taxon>
        <taxon>Pseudomonadota</taxon>
        <taxon>Alphaproteobacteria</taxon>
        <taxon>Hyphomicrobiales</taxon>
        <taxon>Methylobacteriaceae</taxon>
        <taxon>Methylobacterium</taxon>
    </lineage>
</organism>
<dbReference type="PRINTS" id="PR01264">
    <property type="entry name" value="MECHCHANNEL"/>
</dbReference>
<dbReference type="InterPro" id="IPR019823">
    <property type="entry name" value="Mechanosensitive_channel_CS"/>
</dbReference>
<evidence type="ECO:0000256" key="3">
    <source>
        <dbReference type="ARBA" id="ARBA00022448"/>
    </source>
</evidence>
<protein>
    <recommendedName>
        <fullName evidence="10">Large-conductance mechanosensitive channel</fullName>
    </recommendedName>
</protein>
<dbReference type="InterPro" id="IPR001185">
    <property type="entry name" value="MS_channel"/>
</dbReference>
<dbReference type="InterPro" id="IPR037673">
    <property type="entry name" value="MSC/AndL"/>
</dbReference>
<evidence type="ECO:0000256" key="8">
    <source>
        <dbReference type="ARBA" id="ARBA00023136"/>
    </source>
</evidence>
<keyword evidence="12" id="KW-1185">Reference proteome</keyword>
<evidence type="ECO:0000256" key="5">
    <source>
        <dbReference type="ARBA" id="ARBA00022692"/>
    </source>
</evidence>
<dbReference type="PANTHER" id="PTHR30266:SF2">
    <property type="entry name" value="LARGE-CONDUCTANCE MECHANOSENSITIVE CHANNEL"/>
    <property type="match status" value="1"/>
</dbReference>
<dbReference type="GO" id="GO:0005886">
    <property type="term" value="C:plasma membrane"/>
    <property type="evidence" value="ECO:0007669"/>
    <property type="project" value="UniProtKB-SubCell"/>
</dbReference>
<keyword evidence="10" id="KW-0997">Cell inner membrane</keyword>
<dbReference type="Proteomes" id="UP000246058">
    <property type="component" value="Chromosome"/>
</dbReference>
<dbReference type="SUPFAM" id="SSF81330">
    <property type="entry name" value="Gated mechanosensitive channel"/>
    <property type="match status" value="1"/>
</dbReference>
<dbReference type="Gene3D" id="1.10.1200.120">
    <property type="entry name" value="Large-conductance mechanosensitive channel, MscL, domain 1"/>
    <property type="match status" value="1"/>
</dbReference>
<proteinExistence type="inferred from homology"/>
<keyword evidence="5 10" id="KW-0812">Transmembrane</keyword>
<dbReference type="NCBIfam" id="NF010557">
    <property type="entry name" value="PRK13952.1"/>
    <property type="match status" value="1"/>
</dbReference>
<dbReference type="KEGG" id="meti:DK427_07615"/>
<dbReference type="RefSeq" id="WP_109950740.1">
    <property type="nucleotide sequence ID" value="NZ_CP029551.1"/>
</dbReference>
<evidence type="ECO:0000256" key="10">
    <source>
        <dbReference type="HAMAP-Rule" id="MF_00115"/>
    </source>
</evidence>
<dbReference type="EMBL" id="CP029551">
    <property type="protein sequence ID" value="AWN35623.1"/>
    <property type="molecule type" value="Genomic_DNA"/>
</dbReference>
<dbReference type="HAMAP" id="MF_00115">
    <property type="entry name" value="MscL"/>
    <property type="match status" value="1"/>
</dbReference>
<evidence type="ECO:0000256" key="6">
    <source>
        <dbReference type="ARBA" id="ARBA00022989"/>
    </source>
</evidence>
<keyword evidence="4 10" id="KW-1003">Cell membrane</keyword>
<comment type="similarity">
    <text evidence="2 10">Belongs to the MscL family.</text>
</comment>
<name>A0A2U8VPT4_9HYPH</name>
<dbReference type="GO" id="GO:0008381">
    <property type="term" value="F:mechanosensitive monoatomic ion channel activity"/>
    <property type="evidence" value="ECO:0007669"/>
    <property type="project" value="UniProtKB-UniRule"/>
</dbReference>
<keyword evidence="3 10" id="KW-0813">Transport</keyword>
<reference evidence="11 12" key="1">
    <citation type="submission" date="2018-05" db="EMBL/GenBank/DDBJ databases">
        <title>Complete Genome Sequence of Methylobacterium sp. 17Sr1-43.</title>
        <authorList>
            <person name="Srinivasan S."/>
        </authorList>
    </citation>
    <scope>NUCLEOTIDE SEQUENCE [LARGE SCALE GENOMIC DNA]</scope>
    <source>
        <strain evidence="11 12">17Sr1-43</strain>
    </source>
</reference>
<evidence type="ECO:0000313" key="12">
    <source>
        <dbReference type="Proteomes" id="UP000246058"/>
    </source>
</evidence>